<sequence length="29" mass="3099">MITVARAEQSKGWPIPLYVGIPTSVSVTP</sequence>
<comment type="caution">
    <text evidence="1">The sequence shown here is derived from an EMBL/GenBank/DDBJ whole genome shotgun (WGS) entry which is preliminary data.</text>
</comment>
<organism evidence="1 2">
    <name type="scientific">Leclercia barmai</name>
    <dbReference type="NCBI Taxonomy" id="2785629"/>
    <lineage>
        <taxon>Bacteria</taxon>
        <taxon>Pseudomonadati</taxon>
        <taxon>Pseudomonadota</taxon>
        <taxon>Gammaproteobacteria</taxon>
        <taxon>Enterobacterales</taxon>
        <taxon>Enterobacteriaceae</taxon>
        <taxon>Leclercia</taxon>
    </lineage>
</organism>
<keyword evidence="2" id="KW-1185">Reference proteome</keyword>
<protein>
    <submittedName>
        <fullName evidence="1">Uncharacterized protein</fullName>
    </submittedName>
</protein>
<reference evidence="1 2" key="1">
    <citation type="submission" date="2020-11" db="EMBL/GenBank/DDBJ databases">
        <title>Draft Genome of Enterobacter sp. strain EMC7.</title>
        <authorList>
            <person name="Barman P."/>
            <person name="Sinha S."/>
            <person name="Sen S."/>
            <person name="Chakraborty R."/>
        </authorList>
    </citation>
    <scope>NUCLEOTIDE SEQUENCE [LARGE SCALE GENOMIC DNA]</scope>
    <source>
        <strain evidence="1 2">EMC7</strain>
    </source>
</reference>
<gene>
    <name evidence="1" type="ORF">ITX56_10530</name>
</gene>
<proteinExistence type="predicted"/>
<name>A0ABS7RVY6_9ENTR</name>
<dbReference type="Proteomes" id="UP000706580">
    <property type="component" value="Unassembled WGS sequence"/>
</dbReference>
<accession>A0ABS7RVY6</accession>
<evidence type="ECO:0000313" key="2">
    <source>
        <dbReference type="Proteomes" id="UP000706580"/>
    </source>
</evidence>
<dbReference type="EMBL" id="JADMNK010000004">
    <property type="protein sequence ID" value="MBZ0058237.1"/>
    <property type="molecule type" value="Genomic_DNA"/>
</dbReference>
<evidence type="ECO:0000313" key="1">
    <source>
        <dbReference type="EMBL" id="MBZ0058237.1"/>
    </source>
</evidence>